<keyword evidence="3" id="KW-1185">Reference proteome</keyword>
<dbReference type="VEuPathDB" id="AmoebaDB:NAEGRDRAFT_65792"/>
<accession>D2VAA6</accession>
<dbReference type="PANTHER" id="PTHR11102:SF160">
    <property type="entry name" value="ERAD-ASSOCIATED E3 UBIQUITIN-PROTEIN LIGASE COMPONENT HRD3"/>
    <property type="match status" value="1"/>
</dbReference>
<sequence>MGSERGDLISTFYVGNCYNFGVGREVNVELAMEWYEKAANAGHGMSCFLVADKCHQEKDFDNAMKWYSKGAELGLDLCFHRLGYMIERGEGCERDLGKAFEWFHKAANCGIPVSMYSLGVCYERGIGCEINEKKSMEWYVKAARKGNQQANAKVTLRCTTGIRGDYDFKLAYELFLLDATVKKTFIEFCSCFDMPISKFYIAQELYYENARNDSYNSLEIIEMLESTQQLYQSQNLLGLIYLEGKIVEQNFDCAFKLIEKAAESKKGKCLFDLAIMYLYGYGCKKDSLEARYRLKQLAIEEYQPAIDLLERSFHSDLLKNRQYSDLIIVMK</sequence>
<dbReference type="InterPro" id="IPR006597">
    <property type="entry name" value="Sel1-like"/>
</dbReference>
<reference evidence="2 3" key="1">
    <citation type="journal article" date="2010" name="Cell">
        <title>The genome of Naegleria gruberi illuminates early eukaryotic versatility.</title>
        <authorList>
            <person name="Fritz-Laylin L.K."/>
            <person name="Prochnik S.E."/>
            <person name="Ginger M.L."/>
            <person name="Dacks J.B."/>
            <person name="Carpenter M.L."/>
            <person name="Field M.C."/>
            <person name="Kuo A."/>
            <person name="Paredez A."/>
            <person name="Chapman J."/>
            <person name="Pham J."/>
            <person name="Shu S."/>
            <person name="Neupane R."/>
            <person name="Cipriano M."/>
            <person name="Mancuso J."/>
            <person name="Tu H."/>
            <person name="Salamov A."/>
            <person name="Lindquist E."/>
            <person name="Shapiro H."/>
            <person name="Lucas S."/>
            <person name="Grigoriev I.V."/>
            <person name="Cande W.Z."/>
            <person name="Fulton C."/>
            <person name="Rokhsar D.S."/>
            <person name="Dawson S.C."/>
        </authorList>
    </citation>
    <scope>NUCLEOTIDE SEQUENCE [LARGE SCALE GENOMIC DNA]</scope>
    <source>
        <strain evidence="2 3">NEG-M</strain>
    </source>
</reference>
<dbReference type="SMART" id="SM00671">
    <property type="entry name" value="SEL1"/>
    <property type="match status" value="6"/>
</dbReference>
<dbReference type="STRING" id="5762.D2VAA6"/>
<dbReference type="RefSeq" id="XP_002679017.1">
    <property type="nucleotide sequence ID" value="XM_002678971.1"/>
</dbReference>
<dbReference type="KEGG" id="ngr:NAEGRDRAFT_65792"/>
<dbReference type="eggNOG" id="KOG1550">
    <property type="taxonomic scope" value="Eukaryota"/>
</dbReference>
<dbReference type="OrthoDB" id="2384430at2759"/>
<dbReference type="Proteomes" id="UP000006671">
    <property type="component" value="Unassembled WGS sequence"/>
</dbReference>
<proteinExistence type="inferred from homology"/>
<dbReference type="InParanoid" id="D2VAA6"/>
<dbReference type="GeneID" id="8859390"/>
<evidence type="ECO:0000313" key="3">
    <source>
        <dbReference type="Proteomes" id="UP000006671"/>
    </source>
</evidence>
<name>D2VAA6_NAEGR</name>
<dbReference type="SUPFAM" id="SSF81901">
    <property type="entry name" value="HCP-like"/>
    <property type="match status" value="2"/>
</dbReference>
<dbReference type="Pfam" id="PF08238">
    <property type="entry name" value="Sel1"/>
    <property type="match status" value="6"/>
</dbReference>
<comment type="similarity">
    <text evidence="1">Belongs to the sel-1 family.</text>
</comment>
<evidence type="ECO:0000313" key="2">
    <source>
        <dbReference type="EMBL" id="EFC46273.1"/>
    </source>
</evidence>
<dbReference type="AlphaFoldDB" id="D2VAA6"/>
<dbReference type="InterPro" id="IPR050767">
    <property type="entry name" value="Sel1_AlgK"/>
</dbReference>
<evidence type="ECO:0000256" key="1">
    <source>
        <dbReference type="ARBA" id="ARBA00038101"/>
    </source>
</evidence>
<dbReference type="PANTHER" id="PTHR11102">
    <property type="entry name" value="SEL-1-LIKE PROTEIN"/>
    <property type="match status" value="1"/>
</dbReference>
<gene>
    <name evidence="2" type="ORF">NAEGRDRAFT_65792</name>
</gene>
<protein>
    <submittedName>
        <fullName evidence="2">Predicted protein</fullName>
    </submittedName>
</protein>
<dbReference type="Gene3D" id="1.25.40.10">
    <property type="entry name" value="Tetratricopeptide repeat domain"/>
    <property type="match status" value="2"/>
</dbReference>
<dbReference type="EMBL" id="GG738859">
    <property type="protein sequence ID" value="EFC46273.1"/>
    <property type="molecule type" value="Genomic_DNA"/>
</dbReference>
<dbReference type="InterPro" id="IPR011990">
    <property type="entry name" value="TPR-like_helical_dom_sf"/>
</dbReference>
<organism evidence="3">
    <name type="scientific">Naegleria gruberi</name>
    <name type="common">Amoeba</name>
    <dbReference type="NCBI Taxonomy" id="5762"/>
    <lineage>
        <taxon>Eukaryota</taxon>
        <taxon>Discoba</taxon>
        <taxon>Heterolobosea</taxon>
        <taxon>Tetramitia</taxon>
        <taxon>Eutetramitia</taxon>
        <taxon>Vahlkampfiidae</taxon>
        <taxon>Naegleria</taxon>
    </lineage>
</organism>